<protein>
    <recommendedName>
        <fullName evidence="10">Signal recognition particle receptor FtsY</fullName>
        <shortName evidence="10">SRP receptor</shortName>
        <ecNumber evidence="10">3.6.5.4</ecNumber>
    </recommendedName>
</protein>
<evidence type="ECO:0000313" key="13">
    <source>
        <dbReference type="Proteomes" id="UP000777265"/>
    </source>
</evidence>
<dbReference type="SUPFAM" id="SSF52540">
    <property type="entry name" value="P-loop containing nucleoside triphosphate hydrolases"/>
    <property type="match status" value="1"/>
</dbReference>
<dbReference type="SMART" id="SM00382">
    <property type="entry name" value="AAA"/>
    <property type="match status" value="1"/>
</dbReference>
<keyword evidence="2 10" id="KW-0963">Cytoplasm</keyword>
<comment type="subcellular location">
    <subcellularLocation>
        <location evidence="10">Cell membrane</location>
        <topology evidence="10">Peripheral membrane protein</topology>
        <orientation evidence="10">Cytoplasmic side</orientation>
    </subcellularLocation>
    <subcellularLocation>
        <location evidence="10">Cytoplasm</location>
    </subcellularLocation>
</comment>
<sequence>MGLFEKIKNGLAKTRDQLLTKIEWVVKGKPIDEDAFDEIEEAIILADVGVETTQILVDALKDRWKRGRIKTSDDIEEAMKEEVERLLAPVEAPMMINGRKPFVILTLGVNGVGKTTTIAKLARIHRSGGYRVMLGACDTFRAAAVEQLEVWAERIGIEVIKHTEGSDPAAVAFDATRAAKARGADVLILDTAGRLHTKVNLMEEMKKIKRVVGKELDGAPHETLLVVDATNGQNAIAQARTFNDALNVTGLVITKLDGTAKGGFILPIAHMLNIPIRFIGVGEGIEDLIPFSAKDFSNALFNRNH</sequence>
<evidence type="ECO:0000256" key="5">
    <source>
        <dbReference type="ARBA" id="ARBA00023134"/>
    </source>
</evidence>
<evidence type="ECO:0000256" key="4">
    <source>
        <dbReference type="ARBA" id="ARBA00022801"/>
    </source>
</evidence>
<evidence type="ECO:0000256" key="10">
    <source>
        <dbReference type="HAMAP-Rule" id="MF_00920"/>
    </source>
</evidence>
<dbReference type="SUPFAM" id="SSF47364">
    <property type="entry name" value="Domain of the SRP/SRP receptor G-proteins"/>
    <property type="match status" value="1"/>
</dbReference>
<keyword evidence="1 10" id="KW-1003">Cell membrane</keyword>
<dbReference type="GO" id="GO:0003924">
    <property type="term" value="F:GTPase activity"/>
    <property type="evidence" value="ECO:0007669"/>
    <property type="project" value="UniProtKB-UniRule"/>
</dbReference>
<keyword evidence="3 10" id="KW-0547">Nucleotide-binding</keyword>
<evidence type="ECO:0000256" key="3">
    <source>
        <dbReference type="ARBA" id="ARBA00022741"/>
    </source>
</evidence>
<feature type="binding site" evidence="10">
    <location>
        <begin position="254"/>
        <end position="257"/>
    </location>
    <ligand>
        <name>GTP</name>
        <dbReference type="ChEBI" id="CHEBI:37565"/>
    </ligand>
</feature>
<dbReference type="FunFam" id="1.20.120.140:FF:000002">
    <property type="entry name" value="Signal recognition particle receptor FtsY"/>
    <property type="match status" value="1"/>
</dbReference>
<dbReference type="GO" id="GO:0005525">
    <property type="term" value="F:GTP binding"/>
    <property type="evidence" value="ECO:0007669"/>
    <property type="project" value="UniProtKB-UniRule"/>
</dbReference>
<comment type="similarity">
    <text evidence="10">Belongs to the GTP-binding SRP family. FtsY subfamily.</text>
</comment>
<proteinExistence type="inferred from homology"/>
<feature type="binding site" evidence="10">
    <location>
        <begin position="190"/>
        <end position="194"/>
    </location>
    <ligand>
        <name>GTP</name>
        <dbReference type="ChEBI" id="CHEBI:37565"/>
    </ligand>
</feature>
<keyword evidence="4 10" id="KW-0378">Hydrolase</keyword>
<evidence type="ECO:0000256" key="6">
    <source>
        <dbReference type="ARBA" id="ARBA00023136"/>
    </source>
</evidence>
<dbReference type="InterPro" id="IPR036225">
    <property type="entry name" value="SRP/SRP_N"/>
</dbReference>
<dbReference type="GO" id="GO:0005886">
    <property type="term" value="C:plasma membrane"/>
    <property type="evidence" value="ECO:0007669"/>
    <property type="project" value="UniProtKB-SubCell"/>
</dbReference>
<name>A0A971M775_9BACT</name>
<keyword evidence="5 10" id="KW-0342">GTP-binding</keyword>
<dbReference type="HAMAP" id="MF_00920">
    <property type="entry name" value="FtsY"/>
    <property type="match status" value="1"/>
</dbReference>
<dbReference type="AlphaFoldDB" id="A0A971M775"/>
<feature type="domain" description="SRP54-type proteins GTP-binding" evidence="11">
    <location>
        <begin position="275"/>
        <end position="288"/>
    </location>
</feature>
<feature type="binding site" evidence="10">
    <location>
        <begin position="108"/>
        <end position="115"/>
    </location>
    <ligand>
        <name>GTP</name>
        <dbReference type="ChEBI" id="CHEBI:37565"/>
    </ligand>
</feature>
<comment type="catalytic activity">
    <reaction evidence="8 10">
        <text>GTP + H2O = GDP + phosphate + H(+)</text>
        <dbReference type="Rhea" id="RHEA:19669"/>
        <dbReference type="ChEBI" id="CHEBI:15377"/>
        <dbReference type="ChEBI" id="CHEBI:15378"/>
        <dbReference type="ChEBI" id="CHEBI:37565"/>
        <dbReference type="ChEBI" id="CHEBI:43474"/>
        <dbReference type="ChEBI" id="CHEBI:58189"/>
        <dbReference type="EC" id="3.6.5.4"/>
    </reaction>
</comment>
<dbReference type="PANTHER" id="PTHR43134">
    <property type="entry name" value="SIGNAL RECOGNITION PARTICLE RECEPTOR SUBUNIT ALPHA"/>
    <property type="match status" value="1"/>
</dbReference>
<dbReference type="EC" id="3.6.5.4" evidence="10"/>
<evidence type="ECO:0000313" key="12">
    <source>
        <dbReference type="EMBL" id="NLW36456.1"/>
    </source>
</evidence>
<dbReference type="Pfam" id="PF00448">
    <property type="entry name" value="SRP54"/>
    <property type="match status" value="1"/>
</dbReference>
<dbReference type="CDD" id="cd17874">
    <property type="entry name" value="FtsY"/>
    <property type="match status" value="1"/>
</dbReference>
<dbReference type="InterPro" id="IPR013822">
    <property type="entry name" value="Signal_recog_particl_SRP54_hlx"/>
</dbReference>
<evidence type="ECO:0000256" key="9">
    <source>
        <dbReference type="ARBA" id="ARBA00053570"/>
    </source>
</evidence>
<dbReference type="Proteomes" id="UP000777265">
    <property type="component" value="Unassembled WGS sequence"/>
</dbReference>
<dbReference type="InterPro" id="IPR000897">
    <property type="entry name" value="SRP54_GTPase_dom"/>
</dbReference>
<gene>
    <name evidence="10 12" type="primary">ftsY</name>
    <name evidence="12" type="ORF">GXY80_13430</name>
</gene>
<accession>A0A971M775</accession>
<dbReference type="PROSITE" id="PS00300">
    <property type="entry name" value="SRP54"/>
    <property type="match status" value="1"/>
</dbReference>
<dbReference type="NCBIfam" id="TIGR00064">
    <property type="entry name" value="ftsY"/>
    <property type="match status" value="1"/>
</dbReference>
<keyword evidence="7 10" id="KW-0675">Receptor</keyword>
<dbReference type="InterPro" id="IPR003593">
    <property type="entry name" value="AAA+_ATPase"/>
</dbReference>
<evidence type="ECO:0000256" key="8">
    <source>
        <dbReference type="ARBA" id="ARBA00048027"/>
    </source>
</evidence>
<dbReference type="InterPro" id="IPR027417">
    <property type="entry name" value="P-loop_NTPase"/>
</dbReference>
<dbReference type="Pfam" id="PF02881">
    <property type="entry name" value="SRP54_N"/>
    <property type="match status" value="1"/>
</dbReference>
<evidence type="ECO:0000256" key="1">
    <source>
        <dbReference type="ARBA" id="ARBA00022475"/>
    </source>
</evidence>
<reference evidence="12" key="1">
    <citation type="journal article" date="2020" name="Biotechnol. Biofuels">
        <title>New insights from the biogas microbiome by comprehensive genome-resolved metagenomics of nearly 1600 species originating from multiple anaerobic digesters.</title>
        <authorList>
            <person name="Campanaro S."/>
            <person name="Treu L."/>
            <person name="Rodriguez-R L.M."/>
            <person name="Kovalovszki A."/>
            <person name="Ziels R.M."/>
            <person name="Maus I."/>
            <person name="Zhu X."/>
            <person name="Kougias P.G."/>
            <person name="Basile A."/>
            <person name="Luo G."/>
            <person name="Schluter A."/>
            <person name="Konstantinidis K.T."/>
            <person name="Angelidaki I."/>
        </authorList>
    </citation>
    <scope>NUCLEOTIDE SEQUENCE</scope>
    <source>
        <strain evidence="12">AS06rmzACSIP_7</strain>
    </source>
</reference>
<dbReference type="InterPro" id="IPR004390">
    <property type="entry name" value="SR_rcpt_FtsY"/>
</dbReference>
<dbReference type="GO" id="GO:0005737">
    <property type="term" value="C:cytoplasm"/>
    <property type="evidence" value="ECO:0007669"/>
    <property type="project" value="UniProtKB-SubCell"/>
</dbReference>
<dbReference type="EMBL" id="JAAYEE010000253">
    <property type="protein sequence ID" value="NLW36456.1"/>
    <property type="molecule type" value="Genomic_DNA"/>
</dbReference>
<comment type="subunit">
    <text evidence="10">Part of the signal recognition particle protein translocation system, which is composed of SRP and FtsY.</text>
</comment>
<reference evidence="12" key="2">
    <citation type="submission" date="2020-01" db="EMBL/GenBank/DDBJ databases">
        <authorList>
            <person name="Campanaro S."/>
        </authorList>
    </citation>
    <scope>NUCLEOTIDE SEQUENCE</scope>
    <source>
        <strain evidence="12">AS06rmzACSIP_7</strain>
    </source>
</reference>
<comment type="caution">
    <text evidence="12">The sequence shown here is derived from an EMBL/GenBank/DDBJ whole genome shotgun (WGS) entry which is preliminary data.</text>
</comment>
<comment type="function">
    <text evidence="9">Involved in targeting and insertion of nascent membrane proteins into the cytoplasmic membrane. Acts as a receptor for the complex formed by the signal recognition particle (SRP) and the ribosome-nascent chain (RNC). Interaction with SRP-RNC leads to the transfer of the RNC complex to the Sec translocase for insertion into the membrane, the hydrolysis of GTP by both Ffh and FtsY, and the dissociation of the SRP-FtsY complex into the individual components.</text>
</comment>
<organism evidence="12 13">
    <name type="scientific">Syntrophorhabdus aromaticivorans</name>
    <dbReference type="NCBI Taxonomy" id="328301"/>
    <lineage>
        <taxon>Bacteria</taxon>
        <taxon>Pseudomonadati</taxon>
        <taxon>Thermodesulfobacteriota</taxon>
        <taxon>Syntrophorhabdia</taxon>
        <taxon>Syntrophorhabdales</taxon>
        <taxon>Syntrophorhabdaceae</taxon>
        <taxon>Syntrophorhabdus</taxon>
    </lineage>
</organism>
<evidence type="ECO:0000259" key="11">
    <source>
        <dbReference type="PROSITE" id="PS00300"/>
    </source>
</evidence>
<evidence type="ECO:0000256" key="2">
    <source>
        <dbReference type="ARBA" id="ARBA00022490"/>
    </source>
</evidence>
<dbReference type="SMART" id="SM00963">
    <property type="entry name" value="SRP54_N"/>
    <property type="match status" value="1"/>
</dbReference>
<dbReference type="PANTHER" id="PTHR43134:SF1">
    <property type="entry name" value="SIGNAL RECOGNITION PARTICLE RECEPTOR SUBUNIT ALPHA"/>
    <property type="match status" value="1"/>
</dbReference>
<keyword evidence="6 10" id="KW-0472">Membrane</keyword>
<evidence type="ECO:0000256" key="7">
    <source>
        <dbReference type="ARBA" id="ARBA00023170"/>
    </source>
</evidence>
<dbReference type="GO" id="GO:0005047">
    <property type="term" value="F:signal recognition particle binding"/>
    <property type="evidence" value="ECO:0007669"/>
    <property type="project" value="TreeGrafter"/>
</dbReference>
<dbReference type="GO" id="GO:0006614">
    <property type="term" value="P:SRP-dependent cotranslational protein targeting to membrane"/>
    <property type="evidence" value="ECO:0007669"/>
    <property type="project" value="InterPro"/>
</dbReference>
<dbReference type="SMART" id="SM00962">
    <property type="entry name" value="SRP54"/>
    <property type="match status" value="1"/>
</dbReference>
<dbReference type="Gene3D" id="1.20.120.140">
    <property type="entry name" value="Signal recognition particle SRP54, nucleotide-binding domain"/>
    <property type="match status" value="1"/>
</dbReference>
<dbReference type="Gene3D" id="3.40.50.300">
    <property type="entry name" value="P-loop containing nucleotide triphosphate hydrolases"/>
    <property type="match status" value="1"/>
</dbReference>
<dbReference type="InterPro" id="IPR042101">
    <property type="entry name" value="SRP54_N_sf"/>
</dbReference>
<dbReference type="FunFam" id="3.40.50.300:FF:000053">
    <property type="entry name" value="Signal recognition particle receptor FtsY"/>
    <property type="match status" value="1"/>
</dbReference>